<organism evidence="1">
    <name type="scientific">viral metagenome</name>
    <dbReference type="NCBI Taxonomy" id="1070528"/>
    <lineage>
        <taxon>unclassified sequences</taxon>
        <taxon>metagenomes</taxon>
        <taxon>organismal metagenomes</taxon>
    </lineage>
</organism>
<reference evidence="1" key="1">
    <citation type="journal article" date="2020" name="Nature">
        <title>Giant virus diversity and host interactions through global metagenomics.</title>
        <authorList>
            <person name="Schulz F."/>
            <person name="Roux S."/>
            <person name="Paez-Espino D."/>
            <person name="Jungbluth S."/>
            <person name="Walsh D.A."/>
            <person name="Denef V.J."/>
            <person name="McMahon K.D."/>
            <person name="Konstantinidis K.T."/>
            <person name="Eloe-Fadrosh E.A."/>
            <person name="Kyrpides N.C."/>
            <person name="Woyke T."/>
        </authorList>
    </citation>
    <scope>NUCLEOTIDE SEQUENCE</scope>
    <source>
        <strain evidence="1">GVMAG-M-3300009161-30</strain>
    </source>
</reference>
<accession>A0A6C0EX15</accession>
<name>A0A6C0EX15_9ZZZZ</name>
<dbReference type="EMBL" id="MN738950">
    <property type="protein sequence ID" value="QHT32839.1"/>
    <property type="molecule type" value="Genomic_DNA"/>
</dbReference>
<dbReference type="AlphaFoldDB" id="A0A6C0EX15"/>
<evidence type="ECO:0000313" key="1">
    <source>
        <dbReference type="EMBL" id="QHT32839.1"/>
    </source>
</evidence>
<sequence>MSTQIFKKNIPTELFFSLLDDTSSKNEKHYVFNHASYKKGIFNGAIAVFLENCKQCYHTSKYKYLDRKLTYNSFTTIIRQICKYNQITYTSQIKYDKSTYEIVYYIYI</sequence>
<proteinExistence type="predicted"/>
<protein>
    <submittedName>
        <fullName evidence="1">Uncharacterized protein</fullName>
    </submittedName>
</protein>